<dbReference type="EMBL" id="LWCA01000520">
    <property type="protein sequence ID" value="OAF68067.1"/>
    <property type="molecule type" value="Genomic_DNA"/>
</dbReference>
<organism evidence="1 2">
    <name type="scientific">Intoshia linei</name>
    <dbReference type="NCBI Taxonomy" id="1819745"/>
    <lineage>
        <taxon>Eukaryota</taxon>
        <taxon>Metazoa</taxon>
        <taxon>Spiralia</taxon>
        <taxon>Lophotrochozoa</taxon>
        <taxon>Mesozoa</taxon>
        <taxon>Orthonectida</taxon>
        <taxon>Rhopaluridae</taxon>
        <taxon>Intoshia</taxon>
    </lineage>
</organism>
<keyword evidence="2" id="KW-1185">Reference proteome</keyword>
<gene>
    <name evidence="1" type="ORF">A3Q56_04202</name>
</gene>
<name>A0A177B1A7_9BILA</name>
<accession>A0A177B1A7</accession>
<dbReference type="AlphaFoldDB" id="A0A177B1A7"/>
<proteinExistence type="predicted"/>
<evidence type="ECO:0000313" key="1">
    <source>
        <dbReference type="EMBL" id="OAF68067.1"/>
    </source>
</evidence>
<dbReference type="Proteomes" id="UP000078046">
    <property type="component" value="Unassembled WGS sequence"/>
</dbReference>
<protein>
    <submittedName>
        <fullName evidence="1">Uncharacterized protein</fullName>
    </submittedName>
</protein>
<evidence type="ECO:0000313" key="2">
    <source>
        <dbReference type="Proteomes" id="UP000078046"/>
    </source>
</evidence>
<sequence>MRFKKRFVTSKIWKHSESANDCYFYILKRRKQSLNKLSLYLYPATKSLTLPIPMELYNLVSSSQETVVSMYTEEYPNQPIIYTEKKI</sequence>
<reference evidence="1 2" key="1">
    <citation type="submission" date="2016-04" db="EMBL/GenBank/DDBJ databases">
        <title>The genome of Intoshia linei affirms orthonectids as highly simplified spiralians.</title>
        <authorList>
            <person name="Mikhailov K.V."/>
            <person name="Slusarev G.S."/>
            <person name="Nikitin M.A."/>
            <person name="Logacheva M.D."/>
            <person name="Penin A."/>
            <person name="Aleoshin V."/>
            <person name="Panchin Y.V."/>
        </authorList>
    </citation>
    <scope>NUCLEOTIDE SEQUENCE [LARGE SCALE GENOMIC DNA]</scope>
    <source>
        <strain evidence="1">Intl2013</strain>
        <tissue evidence="1">Whole animal</tissue>
    </source>
</reference>
<comment type="caution">
    <text evidence="1">The sequence shown here is derived from an EMBL/GenBank/DDBJ whole genome shotgun (WGS) entry which is preliminary data.</text>
</comment>